<dbReference type="SUPFAM" id="SSF53756">
    <property type="entry name" value="UDP-Glycosyltransferase/glycogen phosphorylase"/>
    <property type="match status" value="1"/>
</dbReference>
<feature type="domain" description="Glycosyltransferase subfamily 4-like N-terminal" evidence="5">
    <location>
        <begin position="60"/>
        <end position="203"/>
    </location>
</feature>
<reference evidence="6 7" key="1">
    <citation type="submission" date="2019-11" db="EMBL/GenBank/DDBJ databases">
        <title>Agromyces kandeliae sp. nov., isolated from mangrove soil.</title>
        <authorList>
            <person name="Wang R."/>
        </authorList>
    </citation>
    <scope>NUCLEOTIDE SEQUENCE [LARGE SCALE GENOMIC DNA]</scope>
    <source>
        <strain evidence="6 7">Q22</strain>
    </source>
</reference>
<evidence type="ECO:0000256" key="3">
    <source>
        <dbReference type="SAM" id="MobiDB-lite"/>
    </source>
</evidence>
<evidence type="ECO:0000259" key="4">
    <source>
        <dbReference type="Pfam" id="PF00534"/>
    </source>
</evidence>
<sequence length="395" mass="41006">MARAGARHRRAAFLERGRGTLPRARPLDRGAAGAGARPGGGQPVSTPLRILHAIRSDGFSGVEQFVLRLARTQAADGHAVHVIGGDPPRMRPGLDEAGVAHTPAARTIEVLRAVRGLAGDVDVVNTHMTAADVGAVAALATRSRARRPAVVATCHFARRRGRVGPVPIEALVRGGIDAQISISSAVAMAIDGPSTVVHTGIDPRPAVDPSTRDRTVLMAQRLQPEKRTDVGVRAFAASGLAGEGWTLDIAGIGPEREPLERLVAELGLAASVRFSGYRTDLPELLSRAGLLLAPCPVEGLGLTLLEAMASGLPPVAADAAGHVELLAGLDERARFAAGDPDAAGERLRSLAADPAARAALGVAARERQQRDFSLRAQADGTEAAYGAAIARKGRR</sequence>
<dbReference type="EMBL" id="WKJD01000012">
    <property type="protein sequence ID" value="MRX43673.1"/>
    <property type="molecule type" value="Genomic_DNA"/>
</dbReference>
<evidence type="ECO:0000259" key="5">
    <source>
        <dbReference type="Pfam" id="PF13439"/>
    </source>
</evidence>
<dbReference type="InterPro" id="IPR028098">
    <property type="entry name" value="Glyco_trans_4-like_N"/>
</dbReference>
<gene>
    <name evidence="6" type="ORF">GJR97_08010</name>
</gene>
<evidence type="ECO:0000313" key="7">
    <source>
        <dbReference type="Proteomes" id="UP000476511"/>
    </source>
</evidence>
<keyword evidence="1" id="KW-0328">Glycosyltransferase</keyword>
<dbReference type="AlphaFoldDB" id="A0A6L5R0Z8"/>
<accession>A0A6L5R0Z8</accession>
<feature type="region of interest" description="Disordered" evidence="3">
    <location>
        <begin position="1"/>
        <end position="44"/>
    </location>
</feature>
<dbReference type="GO" id="GO:0016757">
    <property type="term" value="F:glycosyltransferase activity"/>
    <property type="evidence" value="ECO:0007669"/>
    <property type="project" value="UniProtKB-KW"/>
</dbReference>
<name>A0A6L5R0Z8_9MICO</name>
<proteinExistence type="predicted"/>
<feature type="compositionally biased region" description="Basic residues" evidence="3">
    <location>
        <begin position="1"/>
        <end position="11"/>
    </location>
</feature>
<comment type="caution">
    <text evidence="6">The sequence shown here is derived from an EMBL/GenBank/DDBJ whole genome shotgun (WGS) entry which is preliminary data.</text>
</comment>
<dbReference type="CDD" id="cd03801">
    <property type="entry name" value="GT4_PimA-like"/>
    <property type="match status" value="1"/>
</dbReference>
<evidence type="ECO:0000256" key="1">
    <source>
        <dbReference type="ARBA" id="ARBA00022676"/>
    </source>
</evidence>
<feature type="domain" description="Glycosyl transferase family 1" evidence="4">
    <location>
        <begin position="210"/>
        <end position="367"/>
    </location>
</feature>
<evidence type="ECO:0000256" key="2">
    <source>
        <dbReference type="ARBA" id="ARBA00022679"/>
    </source>
</evidence>
<dbReference type="Proteomes" id="UP000476511">
    <property type="component" value="Unassembled WGS sequence"/>
</dbReference>
<feature type="compositionally biased region" description="Gly residues" evidence="3">
    <location>
        <begin position="32"/>
        <end position="42"/>
    </location>
</feature>
<keyword evidence="7" id="KW-1185">Reference proteome</keyword>
<keyword evidence="2 6" id="KW-0808">Transferase</keyword>
<dbReference type="Pfam" id="PF13439">
    <property type="entry name" value="Glyco_transf_4"/>
    <property type="match status" value="1"/>
</dbReference>
<dbReference type="PANTHER" id="PTHR12526:SF510">
    <property type="entry name" value="D-INOSITOL 3-PHOSPHATE GLYCOSYLTRANSFERASE"/>
    <property type="match status" value="1"/>
</dbReference>
<evidence type="ECO:0000313" key="6">
    <source>
        <dbReference type="EMBL" id="MRX43673.1"/>
    </source>
</evidence>
<dbReference type="PANTHER" id="PTHR12526">
    <property type="entry name" value="GLYCOSYLTRANSFERASE"/>
    <property type="match status" value="1"/>
</dbReference>
<organism evidence="6 7">
    <name type="scientific">Agromyces kandeliae</name>
    <dbReference type="NCBI Taxonomy" id="2666141"/>
    <lineage>
        <taxon>Bacteria</taxon>
        <taxon>Bacillati</taxon>
        <taxon>Actinomycetota</taxon>
        <taxon>Actinomycetes</taxon>
        <taxon>Micrococcales</taxon>
        <taxon>Microbacteriaceae</taxon>
        <taxon>Agromyces</taxon>
    </lineage>
</organism>
<dbReference type="Pfam" id="PF00534">
    <property type="entry name" value="Glycos_transf_1"/>
    <property type="match status" value="1"/>
</dbReference>
<protein>
    <submittedName>
        <fullName evidence="6">Glycosyltransferase</fullName>
    </submittedName>
</protein>
<dbReference type="InterPro" id="IPR001296">
    <property type="entry name" value="Glyco_trans_1"/>
</dbReference>
<dbReference type="Gene3D" id="3.40.50.2000">
    <property type="entry name" value="Glycogen Phosphorylase B"/>
    <property type="match status" value="2"/>
</dbReference>